<dbReference type="SUPFAM" id="SSF109604">
    <property type="entry name" value="HD-domain/PDEase-like"/>
    <property type="match status" value="1"/>
</dbReference>
<feature type="domain" description="HD-GYP" evidence="6">
    <location>
        <begin position="143"/>
        <end position="351"/>
    </location>
</feature>
<sequence length="681" mass="77420">MKKKKLILIVDDAEMNRAMLADILAAEYEIIEAGDGVEAIEILQRRHYEVSLVLLDIVMPRIDGFEVLAVMNKSGWITQIPVITISSETASSYIDHAYDLGATDYISRPFDEKTVQRRGRNTIMLYSKQKTLEDMVTEQIVEKERNNFLMVEILSNIVEFRNGESGLHVLHIRTLTEMLLRKLAETTDRYSLPAARLALIVNASALHDIGKISIPEEILNKPGRLTPEEFEVMKTHSAIGAQIMEDALQRHHEDLIQVAYNICRWHHERYDGQGYPDGLRGEDIPIEAQVVALADVYDALTSLRVYKPPYSHETALRMILGGECGAFNPLLLQCLQAMGPRLTEELKIRSLDTVSEVNIQELSNQMIADGQVSSRTLSLLEQERTKYQFFASMSKEIQFEYSCRTDILTISEWGAQQLGLGTLIEHPERNVDLQEVLLPEAYQDLKRRLRGASPHYPIVNNIYCLHVKGENRWYKGVARPLWEEEDPEKIIGVIGKFIDVHEEQTKLVKLKRQAAQDSLTELNNHSAARQVICKELAESGKHSAVMLFDLDDFKEANDQYGHMFGDEVLKYVSRKVRKCMRKSDIAARVGGDEFLMYLEYEGDIEGVIRRIFNTLQGRYKTFGISVSMGIALAPENGVEYDVLFHAADQALYAAKKAGKNRYCFYDDSLKGLLSVLSPMDH</sequence>
<dbReference type="InterPro" id="IPR011006">
    <property type="entry name" value="CheY-like_superfamily"/>
</dbReference>
<dbReference type="SMART" id="SM00448">
    <property type="entry name" value="REC"/>
    <property type="match status" value="1"/>
</dbReference>
<evidence type="ECO:0000256" key="3">
    <source>
        <dbReference type="PROSITE-ProRule" id="PRU00169"/>
    </source>
</evidence>
<dbReference type="PROSITE" id="PS50110">
    <property type="entry name" value="RESPONSE_REGULATORY"/>
    <property type="match status" value="1"/>
</dbReference>
<keyword evidence="3" id="KW-0597">Phosphoprotein</keyword>
<name>A0A136Q6P7_9FIRM</name>
<reference evidence="8" key="1">
    <citation type="submission" date="2016-02" db="EMBL/GenBank/DDBJ databases">
        <authorList>
            <person name="Mitreva M."/>
            <person name="Pepin K.H."/>
            <person name="Mihindukulasuriya K.A."/>
            <person name="Fulton R."/>
            <person name="Fronick C."/>
            <person name="O'Laughlin M."/>
            <person name="Miner T."/>
            <person name="Herter B."/>
            <person name="Rosa B.A."/>
            <person name="Cordes M."/>
            <person name="Tomlinson C."/>
            <person name="Wollam A."/>
            <person name="Palsikar V.B."/>
            <person name="Mardis E.R."/>
            <person name="Wilson R.K."/>
        </authorList>
    </citation>
    <scope>NUCLEOTIDE SEQUENCE [LARGE SCALE GENOMIC DNA]</scope>
    <source>
        <strain evidence="8">DSM 22607</strain>
    </source>
</reference>
<accession>A0A136Q6P7</accession>
<dbReference type="Gene3D" id="3.30.70.270">
    <property type="match status" value="1"/>
</dbReference>
<evidence type="ECO:0000313" key="8">
    <source>
        <dbReference type="Proteomes" id="UP000070366"/>
    </source>
</evidence>
<dbReference type="PANTHER" id="PTHR45228">
    <property type="entry name" value="CYCLIC DI-GMP PHOSPHODIESTERASE TM_0186-RELATED"/>
    <property type="match status" value="1"/>
</dbReference>
<organism evidence="7 8">
    <name type="scientific">Christensenella minuta</name>
    <dbReference type="NCBI Taxonomy" id="626937"/>
    <lineage>
        <taxon>Bacteria</taxon>
        <taxon>Bacillati</taxon>
        <taxon>Bacillota</taxon>
        <taxon>Clostridia</taxon>
        <taxon>Christensenellales</taxon>
        <taxon>Christensenellaceae</taxon>
        <taxon>Christensenella</taxon>
    </lineage>
</organism>
<dbReference type="PATRIC" id="fig|626937.4.peg.959"/>
<proteinExistence type="predicted"/>
<dbReference type="Gene3D" id="3.40.50.2300">
    <property type="match status" value="1"/>
</dbReference>
<dbReference type="SMART" id="SM00471">
    <property type="entry name" value="HDc"/>
    <property type="match status" value="1"/>
</dbReference>
<dbReference type="InterPro" id="IPR001789">
    <property type="entry name" value="Sig_transdc_resp-reg_receiver"/>
</dbReference>
<evidence type="ECO:0000256" key="2">
    <source>
        <dbReference type="ARBA" id="ARBA00024867"/>
    </source>
</evidence>
<feature type="modified residue" description="4-aspartylphosphate" evidence="3">
    <location>
        <position position="56"/>
    </location>
</feature>
<dbReference type="SUPFAM" id="SSF55073">
    <property type="entry name" value="Nucleotide cyclase"/>
    <property type="match status" value="1"/>
</dbReference>
<dbReference type="AlphaFoldDB" id="A0A136Q6P7"/>
<dbReference type="CDD" id="cd00077">
    <property type="entry name" value="HDc"/>
    <property type="match status" value="1"/>
</dbReference>
<dbReference type="Pfam" id="PF00990">
    <property type="entry name" value="GGDEF"/>
    <property type="match status" value="1"/>
</dbReference>
<feature type="domain" description="GGDEF" evidence="5">
    <location>
        <begin position="541"/>
        <end position="667"/>
    </location>
</feature>
<dbReference type="Pfam" id="PF00072">
    <property type="entry name" value="Response_reg"/>
    <property type="match status" value="1"/>
</dbReference>
<gene>
    <name evidence="7" type="ORF">HMPREF3293_00973</name>
</gene>
<comment type="function">
    <text evidence="2">May play the central regulatory role in sporulation. It may be an element of the effector pathway responsible for the activation of sporulation genes in response to nutritional stress. Spo0A may act in concert with spo0H (a sigma factor) to control the expression of some genes that are critical to the sporulation process.</text>
</comment>
<evidence type="ECO:0000313" key="7">
    <source>
        <dbReference type="EMBL" id="KXK66236.1"/>
    </source>
</evidence>
<evidence type="ECO:0000256" key="1">
    <source>
        <dbReference type="ARBA" id="ARBA00018672"/>
    </source>
</evidence>
<dbReference type="PROSITE" id="PS50887">
    <property type="entry name" value="GGDEF"/>
    <property type="match status" value="1"/>
</dbReference>
<dbReference type="SUPFAM" id="SSF52172">
    <property type="entry name" value="CheY-like"/>
    <property type="match status" value="1"/>
</dbReference>
<dbReference type="InterPro" id="IPR003607">
    <property type="entry name" value="HD/PDEase_dom"/>
</dbReference>
<dbReference type="PROSITE" id="PS51832">
    <property type="entry name" value="HD_GYP"/>
    <property type="match status" value="1"/>
</dbReference>
<keyword evidence="8" id="KW-1185">Reference proteome</keyword>
<dbReference type="InterPro" id="IPR052020">
    <property type="entry name" value="Cyclic_di-GMP/3'3'-cGAMP_PDE"/>
</dbReference>
<dbReference type="PANTHER" id="PTHR45228:SF5">
    <property type="entry name" value="CYCLIC DI-GMP PHOSPHODIESTERASE VC_1348-RELATED"/>
    <property type="match status" value="1"/>
</dbReference>
<evidence type="ECO:0000259" key="4">
    <source>
        <dbReference type="PROSITE" id="PS50110"/>
    </source>
</evidence>
<dbReference type="EMBL" id="LSZW01000047">
    <property type="protein sequence ID" value="KXK66236.1"/>
    <property type="molecule type" value="Genomic_DNA"/>
</dbReference>
<dbReference type="SMART" id="SM00267">
    <property type="entry name" value="GGDEF"/>
    <property type="match status" value="1"/>
</dbReference>
<protein>
    <recommendedName>
        <fullName evidence="1">Stage 0 sporulation protein A homolog</fullName>
    </recommendedName>
</protein>
<dbReference type="InterPro" id="IPR037522">
    <property type="entry name" value="HD_GYP_dom"/>
</dbReference>
<dbReference type="RefSeq" id="WP_066739724.1">
    <property type="nucleotide sequence ID" value="NZ_KQ965513.1"/>
</dbReference>
<dbReference type="InterPro" id="IPR043128">
    <property type="entry name" value="Rev_trsase/Diguanyl_cyclase"/>
</dbReference>
<dbReference type="Gene3D" id="1.10.3210.10">
    <property type="entry name" value="Hypothetical protein af1432"/>
    <property type="match status" value="1"/>
</dbReference>
<feature type="domain" description="Response regulatory" evidence="4">
    <location>
        <begin position="6"/>
        <end position="123"/>
    </location>
</feature>
<comment type="caution">
    <text evidence="7">The sequence shown here is derived from an EMBL/GenBank/DDBJ whole genome shotgun (WGS) entry which is preliminary data.</text>
</comment>
<dbReference type="STRING" id="626937.HMPREF3293_00973"/>
<evidence type="ECO:0000259" key="6">
    <source>
        <dbReference type="PROSITE" id="PS51832"/>
    </source>
</evidence>
<dbReference type="InterPro" id="IPR000160">
    <property type="entry name" value="GGDEF_dom"/>
</dbReference>
<dbReference type="Proteomes" id="UP000070366">
    <property type="component" value="Unassembled WGS sequence"/>
</dbReference>
<dbReference type="NCBIfam" id="TIGR00254">
    <property type="entry name" value="GGDEF"/>
    <property type="match status" value="1"/>
</dbReference>
<dbReference type="InterPro" id="IPR029787">
    <property type="entry name" value="Nucleotide_cyclase"/>
</dbReference>
<evidence type="ECO:0000259" key="5">
    <source>
        <dbReference type="PROSITE" id="PS50887"/>
    </source>
</evidence>
<dbReference type="Pfam" id="PF13487">
    <property type="entry name" value="HD_5"/>
    <property type="match status" value="1"/>
</dbReference>
<dbReference type="GO" id="GO:0000160">
    <property type="term" value="P:phosphorelay signal transduction system"/>
    <property type="evidence" value="ECO:0007669"/>
    <property type="project" value="InterPro"/>
</dbReference>
<dbReference type="CDD" id="cd01949">
    <property type="entry name" value="GGDEF"/>
    <property type="match status" value="1"/>
</dbReference>